<evidence type="ECO:0000313" key="3">
    <source>
        <dbReference type="Proteomes" id="UP000315167"/>
    </source>
</evidence>
<dbReference type="EMBL" id="VLKN01000002">
    <property type="protein sequence ID" value="TWI04573.1"/>
    <property type="molecule type" value="Genomic_DNA"/>
</dbReference>
<organism evidence="2 3">
    <name type="scientific">Luteimonas cucumeris</name>
    <dbReference type="NCBI Taxonomy" id="985012"/>
    <lineage>
        <taxon>Bacteria</taxon>
        <taxon>Pseudomonadati</taxon>
        <taxon>Pseudomonadota</taxon>
        <taxon>Gammaproteobacteria</taxon>
        <taxon>Lysobacterales</taxon>
        <taxon>Lysobacteraceae</taxon>
        <taxon>Luteimonas</taxon>
    </lineage>
</organism>
<name>A0A562LA96_9GAMM</name>
<dbReference type="Gene3D" id="1.25.10.10">
    <property type="entry name" value="Leucine-rich Repeat Variant"/>
    <property type="match status" value="2"/>
</dbReference>
<dbReference type="Pfam" id="PF13646">
    <property type="entry name" value="HEAT_2"/>
    <property type="match status" value="1"/>
</dbReference>
<keyword evidence="1" id="KW-0472">Membrane</keyword>
<accession>A0A562LA96</accession>
<dbReference type="SMART" id="SM00567">
    <property type="entry name" value="EZ_HEAT"/>
    <property type="match status" value="4"/>
</dbReference>
<gene>
    <name evidence="2" type="ORF">IP90_00706</name>
</gene>
<feature type="transmembrane region" description="Helical" evidence="1">
    <location>
        <begin position="15"/>
        <end position="36"/>
    </location>
</feature>
<dbReference type="RefSeq" id="WP_144898264.1">
    <property type="nucleotide sequence ID" value="NZ_VLKN01000002.1"/>
</dbReference>
<proteinExistence type="predicted"/>
<comment type="caution">
    <text evidence="2">The sequence shown here is derived from an EMBL/GenBank/DDBJ whole genome shotgun (WGS) entry which is preliminary data.</text>
</comment>
<evidence type="ECO:0000313" key="2">
    <source>
        <dbReference type="EMBL" id="TWI04573.1"/>
    </source>
</evidence>
<evidence type="ECO:0000256" key="1">
    <source>
        <dbReference type="SAM" id="Phobius"/>
    </source>
</evidence>
<keyword evidence="1" id="KW-1133">Transmembrane helix</keyword>
<protein>
    <submittedName>
        <fullName evidence="2">HEAT repeat protein</fullName>
    </submittedName>
</protein>
<dbReference type="InterPro" id="IPR016024">
    <property type="entry name" value="ARM-type_fold"/>
</dbReference>
<dbReference type="AlphaFoldDB" id="A0A562LA96"/>
<keyword evidence="3" id="KW-1185">Reference proteome</keyword>
<keyword evidence="1" id="KW-0812">Transmembrane</keyword>
<dbReference type="OrthoDB" id="6057939at2"/>
<dbReference type="SUPFAM" id="SSF48371">
    <property type="entry name" value="ARM repeat"/>
    <property type="match status" value="1"/>
</dbReference>
<sequence>MDWLAWLPHDPTLRLASLIACLLVAVTLAMLVQVLATSTLAARRKRQRDTFNNQWRPRLAQMSLEGAVAGFDPPRGKHRRWWLLLWNRMQRQLRGTASLRLNELIPALALDGYALSLLRGRSVRGKLVALETFRHLGDETYWNEIVPLCRGGNPFVTFAAAQALIAMDPERAIRQVLPQALERENWGAQRLSALCRQAGRVAVTPALLEALEQAGPTRLARLTPLLAQAEPARIAPWARARAVNDGDARNRAAALQALGELGDPVDKKLILQALHDADPSVRLVAVEALHKRADIADLDVLLALLADHSWWVRRQAADTIATLPRLDADALRALLPGVQDKYGHEALARALAERFATGQRA</sequence>
<dbReference type="InterPro" id="IPR004155">
    <property type="entry name" value="PBS_lyase_HEAT"/>
</dbReference>
<dbReference type="InterPro" id="IPR011989">
    <property type="entry name" value="ARM-like"/>
</dbReference>
<dbReference type="Proteomes" id="UP000315167">
    <property type="component" value="Unassembled WGS sequence"/>
</dbReference>
<reference evidence="2 3" key="1">
    <citation type="journal article" date="2015" name="Stand. Genomic Sci.">
        <title>Genomic Encyclopedia of Bacterial and Archaeal Type Strains, Phase III: the genomes of soil and plant-associated and newly described type strains.</title>
        <authorList>
            <person name="Whitman W.B."/>
            <person name="Woyke T."/>
            <person name="Klenk H.P."/>
            <person name="Zhou Y."/>
            <person name="Lilburn T.G."/>
            <person name="Beck B.J."/>
            <person name="De Vos P."/>
            <person name="Vandamme P."/>
            <person name="Eisen J.A."/>
            <person name="Garrity G."/>
            <person name="Hugenholtz P."/>
            <person name="Kyrpides N.C."/>
        </authorList>
    </citation>
    <scope>NUCLEOTIDE SEQUENCE [LARGE SCALE GENOMIC DNA]</scope>
    <source>
        <strain evidence="2 3">CGMCC 1.10821</strain>
    </source>
</reference>